<dbReference type="EMBL" id="KV894700">
    <property type="protein sequence ID" value="OON17933.1"/>
    <property type="molecule type" value="Genomic_DNA"/>
</dbReference>
<gene>
    <name evidence="1" type="ORF">X801_06221</name>
</gene>
<accession>A0A1S8WUK6</accession>
<protein>
    <submittedName>
        <fullName evidence="1">Uncharacterized protein</fullName>
    </submittedName>
</protein>
<keyword evidence="2" id="KW-1185">Reference proteome</keyword>
<sequence length="129" mass="14744">MPIPSSSVNVEITVSAATHVTFLRIARTFIKGVLVKNPLENFMEKIRHFQRIRRFETSKYRYKDSTHGRFKLCELPNLCVDVLLRYDFLGLHDKVEFELDGRRGTLTVCGATSTELKPPSLFTSLAAHC</sequence>
<reference evidence="1 2" key="1">
    <citation type="submission" date="2015-03" db="EMBL/GenBank/DDBJ databases">
        <title>Draft genome of the nematode, Opisthorchis viverrini.</title>
        <authorList>
            <person name="Mitreva M."/>
        </authorList>
    </citation>
    <scope>NUCLEOTIDE SEQUENCE [LARGE SCALE GENOMIC DNA]</scope>
    <source>
        <strain evidence="1">Khon Kaen</strain>
    </source>
</reference>
<organism evidence="1 2">
    <name type="scientific">Opisthorchis viverrini</name>
    <name type="common">Southeast Asian liver fluke</name>
    <dbReference type="NCBI Taxonomy" id="6198"/>
    <lineage>
        <taxon>Eukaryota</taxon>
        <taxon>Metazoa</taxon>
        <taxon>Spiralia</taxon>
        <taxon>Lophotrochozoa</taxon>
        <taxon>Platyhelminthes</taxon>
        <taxon>Trematoda</taxon>
        <taxon>Digenea</taxon>
        <taxon>Opisthorchiida</taxon>
        <taxon>Opisthorchiata</taxon>
        <taxon>Opisthorchiidae</taxon>
        <taxon>Opisthorchis</taxon>
    </lineage>
</organism>
<evidence type="ECO:0000313" key="2">
    <source>
        <dbReference type="Proteomes" id="UP000243686"/>
    </source>
</evidence>
<dbReference type="AlphaFoldDB" id="A0A1S8WUK6"/>
<name>A0A1S8WUK6_OPIVI</name>
<evidence type="ECO:0000313" key="1">
    <source>
        <dbReference type="EMBL" id="OON17933.1"/>
    </source>
</evidence>
<proteinExistence type="predicted"/>
<dbReference type="Proteomes" id="UP000243686">
    <property type="component" value="Unassembled WGS sequence"/>
</dbReference>